<comment type="caution">
    <text evidence="2">The sequence shown here is derived from an EMBL/GenBank/DDBJ whole genome shotgun (WGS) entry which is preliminary data.</text>
</comment>
<feature type="compositionally biased region" description="Polar residues" evidence="1">
    <location>
        <begin position="1"/>
        <end position="11"/>
    </location>
</feature>
<dbReference type="Proteomes" id="UP000283509">
    <property type="component" value="Unassembled WGS sequence"/>
</dbReference>
<feature type="region of interest" description="Disordered" evidence="1">
    <location>
        <begin position="334"/>
        <end position="373"/>
    </location>
</feature>
<protein>
    <submittedName>
        <fullName evidence="2">Uncharacterized protein</fullName>
    </submittedName>
</protein>
<organism evidence="2 3">
    <name type="scientific">Penaeus vannamei</name>
    <name type="common">Whiteleg shrimp</name>
    <name type="synonym">Litopenaeus vannamei</name>
    <dbReference type="NCBI Taxonomy" id="6689"/>
    <lineage>
        <taxon>Eukaryota</taxon>
        <taxon>Metazoa</taxon>
        <taxon>Ecdysozoa</taxon>
        <taxon>Arthropoda</taxon>
        <taxon>Crustacea</taxon>
        <taxon>Multicrustacea</taxon>
        <taxon>Malacostraca</taxon>
        <taxon>Eumalacostraca</taxon>
        <taxon>Eucarida</taxon>
        <taxon>Decapoda</taxon>
        <taxon>Dendrobranchiata</taxon>
        <taxon>Penaeoidea</taxon>
        <taxon>Penaeidae</taxon>
        <taxon>Penaeus</taxon>
    </lineage>
</organism>
<dbReference type="AlphaFoldDB" id="A0A423TWX4"/>
<keyword evidence="3" id="KW-1185">Reference proteome</keyword>
<name>A0A423TWX4_PENVA</name>
<feature type="compositionally biased region" description="Low complexity" evidence="1">
    <location>
        <begin position="350"/>
        <end position="373"/>
    </location>
</feature>
<evidence type="ECO:0000313" key="2">
    <source>
        <dbReference type="EMBL" id="ROT80937.1"/>
    </source>
</evidence>
<feature type="compositionally biased region" description="Polar residues" evidence="1">
    <location>
        <begin position="264"/>
        <end position="276"/>
    </location>
</feature>
<gene>
    <name evidence="2" type="ORF">C7M84_000306</name>
</gene>
<evidence type="ECO:0000313" key="3">
    <source>
        <dbReference type="Proteomes" id="UP000283509"/>
    </source>
</evidence>
<feature type="region of interest" description="Disordered" evidence="1">
    <location>
        <begin position="181"/>
        <end position="294"/>
    </location>
</feature>
<reference evidence="2 3" key="1">
    <citation type="submission" date="2018-04" db="EMBL/GenBank/DDBJ databases">
        <authorList>
            <person name="Zhang X."/>
            <person name="Yuan J."/>
            <person name="Li F."/>
            <person name="Xiang J."/>
        </authorList>
    </citation>
    <scope>NUCLEOTIDE SEQUENCE [LARGE SCALE GENOMIC DNA]</scope>
    <source>
        <tissue evidence="2">Muscle</tissue>
    </source>
</reference>
<reference evidence="2 3" key="2">
    <citation type="submission" date="2019-01" db="EMBL/GenBank/DDBJ databases">
        <title>The decoding of complex shrimp genome reveals the adaptation for benthos swimmer, frequently molting mechanism and breeding impact on genome.</title>
        <authorList>
            <person name="Sun Y."/>
            <person name="Gao Y."/>
            <person name="Yu Y."/>
        </authorList>
    </citation>
    <scope>NUCLEOTIDE SEQUENCE [LARGE SCALE GENOMIC DNA]</scope>
    <source>
        <tissue evidence="2">Muscle</tissue>
    </source>
</reference>
<feature type="region of interest" description="Disordered" evidence="1">
    <location>
        <begin position="1"/>
        <end position="96"/>
    </location>
</feature>
<proteinExistence type="predicted"/>
<evidence type="ECO:0000256" key="1">
    <source>
        <dbReference type="SAM" id="MobiDB-lite"/>
    </source>
</evidence>
<dbReference type="PRINTS" id="PR01217">
    <property type="entry name" value="PRICHEXTENSN"/>
</dbReference>
<sequence length="373" mass="39854">MQALRSGTNVNTTPTACLPPLPPPLPRPSPSTTTPNPPPPTPEPQPPIPITPSNPSPPLPRPHHPPTPYPLYFPYPESRSHPPNPPPPPHRAEFPPRCTKMLHAGKSIELASKIGLVCPTFLRCHRDSAGRPWSRDPRCCARGRSGKESRDTLLTCEIYLGQSISPAMELRVGKAVKVPPPFAVVSKGGPLARPDPRRTRAVTRSGSLTHGLGRPLPPPGDPLRTANPSQRHSRSHGEISNTRGDSKDTAPPPRLAAAPDATETAPNSRDNGSGEATQEEALHAERPPAKSNRTRILNLPATVLQLVSGEVYATGGGVSAGGRFSPTPPISFSPTTSPHLIASPHPPPLYFSHPPTYSSPHPTYSFSPTHPHL</sequence>
<dbReference type="EMBL" id="QCYY01001047">
    <property type="protein sequence ID" value="ROT80937.1"/>
    <property type="molecule type" value="Genomic_DNA"/>
</dbReference>
<feature type="compositionally biased region" description="Pro residues" evidence="1">
    <location>
        <begin position="17"/>
        <end position="73"/>
    </location>
</feature>
<accession>A0A423TWX4</accession>